<gene>
    <name evidence="1" type="ORF">METZ01_LOCUS456757</name>
</gene>
<proteinExistence type="predicted"/>
<dbReference type="Pfam" id="PF07396">
    <property type="entry name" value="Porin_O_P"/>
    <property type="match status" value="1"/>
</dbReference>
<dbReference type="SUPFAM" id="SSF56935">
    <property type="entry name" value="Porins"/>
    <property type="match status" value="1"/>
</dbReference>
<dbReference type="AlphaFoldDB" id="A0A383A8G6"/>
<accession>A0A383A8G6</accession>
<dbReference type="InterPro" id="IPR010870">
    <property type="entry name" value="Porin_O/P"/>
</dbReference>
<dbReference type="Gene3D" id="2.40.160.10">
    <property type="entry name" value="Porin"/>
    <property type="match status" value="1"/>
</dbReference>
<evidence type="ECO:0000313" key="1">
    <source>
        <dbReference type="EMBL" id="SVE03903.1"/>
    </source>
</evidence>
<organism evidence="1">
    <name type="scientific">marine metagenome</name>
    <dbReference type="NCBI Taxonomy" id="408172"/>
    <lineage>
        <taxon>unclassified sequences</taxon>
        <taxon>metagenomes</taxon>
        <taxon>ecological metagenomes</taxon>
    </lineage>
</organism>
<protein>
    <recommendedName>
        <fullName evidence="2">Porin</fullName>
    </recommendedName>
</protein>
<evidence type="ECO:0008006" key="2">
    <source>
        <dbReference type="Google" id="ProtNLM"/>
    </source>
</evidence>
<feature type="non-terminal residue" evidence="1">
    <location>
        <position position="1"/>
    </location>
</feature>
<name>A0A383A8G6_9ZZZZ</name>
<reference evidence="1" key="1">
    <citation type="submission" date="2018-05" db="EMBL/GenBank/DDBJ databases">
        <authorList>
            <person name="Lanie J.A."/>
            <person name="Ng W.-L."/>
            <person name="Kazmierczak K.M."/>
            <person name="Andrzejewski T.M."/>
            <person name="Davidsen T.M."/>
            <person name="Wayne K.J."/>
            <person name="Tettelin H."/>
            <person name="Glass J.I."/>
            <person name="Rusch D."/>
            <person name="Podicherti R."/>
            <person name="Tsui H.-C.T."/>
            <person name="Winkler M.E."/>
        </authorList>
    </citation>
    <scope>NUCLEOTIDE SEQUENCE</scope>
</reference>
<dbReference type="EMBL" id="UINC01189979">
    <property type="protein sequence ID" value="SVE03903.1"/>
    <property type="molecule type" value="Genomic_DNA"/>
</dbReference>
<sequence length="180" mass="20181">TFKGARDTEITSTFITTGAITAREFNIIGLETAVNRDQFSLQGEYVITDVKKDGSTNGQLDSFYVQGSWYITGENRRYSGKKGVIVRFKPKENFNWSKNWSKGHGTGALQLAIRYAELDLNDRSAGITGGEQKNLTLGLNWELNPMSRVMYNYVHSDFTSGTGTDNGTLNSNIIRFQVDW</sequence>
<dbReference type="InterPro" id="IPR023614">
    <property type="entry name" value="Porin_dom_sf"/>
</dbReference>